<organism evidence="1 2">
    <name type="scientific">Brassica cretica</name>
    <name type="common">Mustard</name>
    <dbReference type="NCBI Taxonomy" id="69181"/>
    <lineage>
        <taxon>Eukaryota</taxon>
        <taxon>Viridiplantae</taxon>
        <taxon>Streptophyta</taxon>
        <taxon>Embryophyta</taxon>
        <taxon>Tracheophyta</taxon>
        <taxon>Spermatophyta</taxon>
        <taxon>Magnoliopsida</taxon>
        <taxon>eudicotyledons</taxon>
        <taxon>Gunneridae</taxon>
        <taxon>Pentapetalae</taxon>
        <taxon>rosids</taxon>
        <taxon>malvids</taxon>
        <taxon>Brassicales</taxon>
        <taxon>Brassicaceae</taxon>
        <taxon>Brassiceae</taxon>
        <taxon>Brassica</taxon>
    </lineage>
</organism>
<name>A0A8S9SLI5_BRACR</name>
<dbReference type="AlphaFoldDB" id="A0A8S9SLI5"/>
<gene>
    <name evidence="1" type="ORF">F2Q69_00037063</name>
</gene>
<reference evidence="1" key="1">
    <citation type="submission" date="2019-12" db="EMBL/GenBank/DDBJ databases">
        <title>Genome sequencing and annotation of Brassica cretica.</title>
        <authorList>
            <person name="Studholme D.J."/>
            <person name="Sarris P."/>
        </authorList>
    </citation>
    <scope>NUCLEOTIDE SEQUENCE</scope>
    <source>
        <strain evidence="1">PFS-109/04</strain>
        <tissue evidence="1">Leaf</tissue>
    </source>
</reference>
<dbReference type="Proteomes" id="UP000712600">
    <property type="component" value="Unassembled WGS sequence"/>
</dbReference>
<protein>
    <submittedName>
        <fullName evidence="1">Uncharacterized protein</fullName>
    </submittedName>
</protein>
<sequence length="85" mass="9496">MFLTLFSCLLPSLKQDSGAQRLKLLSTVKTKTWEPKISQNLCKQLRVARDDAEDLRICETITLKKSQNRIRVALALGVGADVPPD</sequence>
<evidence type="ECO:0000313" key="2">
    <source>
        <dbReference type="Proteomes" id="UP000712600"/>
    </source>
</evidence>
<proteinExistence type="predicted"/>
<dbReference type="EMBL" id="QGKX02000004">
    <property type="protein sequence ID" value="KAF3600755.1"/>
    <property type="molecule type" value="Genomic_DNA"/>
</dbReference>
<evidence type="ECO:0000313" key="1">
    <source>
        <dbReference type="EMBL" id="KAF3600755.1"/>
    </source>
</evidence>
<accession>A0A8S9SLI5</accession>
<comment type="caution">
    <text evidence="1">The sequence shown here is derived from an EMBL/GenBank/DDBJ whole genome shotgun (WGS) entry which is preliminary data.</text>
</comment>